<dbReference type="PANTHER" id="PTHR44943">
    <property type="entry name" value="CELLULOSE SYNTHASE OPERON PROTEIN C"/>
    <property type="match status" value="1"/>
</dbReference>
<feature type="chain" id="PRO_5028363038" evidence="5">
    <location>
        <begin position="26"/>
        <end position="208"/>
    </location>
</feature>
<dbReference type="InterPro" id="IPR013105">
    <property type="entry name" value="TPR_2"/>
</dbReference>
<evidence type="ECO:0000256" key="1">
    <source>
        <dbReference type="ARBA" id="ARBA00022737"/>
    </source>
</evidence>
<dbReference type="InterPro" id="IPR051685">
    <property type="entry name" value="Ycf3/AcsC/BcsC/TPR_MFPF"/>
</dbReference>
<evidence type="ECO:0000313" key="6">
    <source>
        <dbReference type="EMBL" id="HGK27460.1"/>
    </source>
</evidence>
<dbReference type="Pfam" id="PF13414">
    <property type="entry name" value="TPR_11"/>
    <property type="match status" value="1"/>
</dbReference>
<feature type="signal peptide" evidence="5">
    <location>
        <begin position="1"/>
        <end position="25"/>
    </location>
</feature>
<dbReference type="PANTHER" id="PTHR44943:SF8">
    <property type="entry name" value="TPR REPEAT-CONTAINING PROTEIN MJ0263"/>
    <property type="match status" value="1"/>
</dbReference>
<dbReference type="Pfam" id="PF07719">
    <property type="entry name" value="TPR_2"/>
    <property type="match status" value="1"/>
</dbReference>
<dbReference type="InterPro" id="IPR019734">
    <property type="entry name" value="TPR_rpt"/>
</dbReference>
<keyword evidence="1" id="KW-0677">Repeat</keyword>
<evidence type="ECO:0000256" key="4">
    <source>
        <dbReference type="SAM" id="MobiDB-lite"/>
    </source>
</evidence>
<keyword evidence="5" id="KW-0732">Signal</keyword>
<sequence length="208" mass="23588">MKRTAIGVWRLAVLCTGLLAGTAGADVGSLMRQGNRMFARGRFEEALGFYQRAEVLEPDATAIHYNLGNALYRLGRFPEAAQELQLAAVDKNPRRRAAAVFNAGNALFRMNRLDDAINAYKLALLANPGDRQAKQNLEFCLKKRQEQQQQPDSSGQNQQQQEQQQQPRPQTGMDKDQAERILQAVQNREKEAQQKAKPPRRREVEQDW</sequence>
<feature type="repeat" description="TPR" evidence="3">
    <location>
        <begin position="97"/>
        <end position="130"/>
    </location>
</feature>
<feature type="repeat" description="TPR" evidence="3">
    <location>
        <begin position="27"/>
        <end position="60"/>
    </location>
</feature>
<dbReference type="EMBL" id="DSUT01000013">
    <property type="protein sequence ID" value="HGK27460.1"/>
    <property type="molecule type" value="Genomic_DNA"/>
</dbReference>
<evidence type="ECO:0000256" key="5">
    <source>
        <dbReference type="SAM" id="SignalP"/>
    </source>
</evidence>
<accession>A0A7C4GFG9</accession>
<name>A0A7C4GFG9_UNCW3</name>
<evidence type="ECO:0000256" key="3">
    <source>
        <dbReference type="PROSITE-ProRule" id="PRU00339"/>
    </source>
</evidence>
<feature type="compositionally biased region" description="Low complexity" evidence="4">
    <location>
        <begin position="147"/>
        <end position="170"/>
    </location>
</feature>
<comment type="caution">
    <text evidence="6">The sequence shown here is derived from an EMBL/GenBank/DDBJ whole genome shotgun (WGS) entry which is preliminary data.</text>
</comment>
<dbReference type="SUPFAM" id="SSF48452">
    <property type="entry name" value="TPR-like"/>
    <property type="match status" value="1"/>
</dbReference>
<dbReference type="InterPro" id="IPR011990">
    <property type="entry name" value="TPR-like_helical_dom_sf"/>
</dbReference>
<protein>
    <submittedName>
        <fullName evidence="6">Tetratricopeptide repeat protein</fullName>
    </submittedName>
</protein>
<proteinExistence type="predicted"/>
<dbReference type="Gene3D" id="1.25.40.10">
    <property type="entry name" value="Tetratricopeptide repeat domain"/>
    <property type="match status" value="1"/>
</dbReference>
<dbReference type="SMART" id="SM00028">
    <property type="entry name" value="TPR"/>
    <property type="match status" value="3"/>
</dbReference>
<dbReference type="PROSITE" id="PS50005">
    <property type="entry name" value="TPR"/>
    <property type="match status" value="2"/>
</dbReference>
<reference evidence="6" key="1">
    <citation type="journal article" date="2020" name="mSystems">
        <title>Genome- and Community-Level Interaction Insights into Carbon Utilization and Element Cycling Functions of Hydrothermarchaeota in Hydrothermal Sediment.</title>
        <authorList>
            <person name="Zhou Z."/>
            <person name="Liu Y."/>
            <person name="Xu W."/>
            <person name="Pan J."/>
            <person name="Luo Z.H."/>
            <person name="Li M."/>
        </authorList>
    </citation>
    <scope>NUCLEOTIDE SEQUENCE [LARGE SCALE GENOMIC DNA]</scope>
    <source>
        <strain evidence="6">SpSt-488</strain>
    </source>
</reference>
<dbReference type="AlphaFoldDB" id="A0A7C4GFG9"/>
<keyword evidence="2 3" id="KW-0802">TPR repeat</keyword>
<gene>
    <name evidence="6" type="ORF">ENS41_00700</name>
</gene>
<evidence type="ECO:0000256" key="2">
    <source>
        <dbReference type="ARBA" id="ARBA00022803"/>
    </source>
</evidence>
<organism evidence="6">
    <name type="scientific">candidate division WOR-3 bacterium</name>
    <dbReference type="NCBI Taxonomy" id="2052148"/>
    <lineage>
        <taxon>Bacteria</taxon>
        <taxon>Bacteria division WOR-3</taxon>
    </lineage>
</organism>
<feature type="region of interest" description="Disordered" evidence="4">
    <location>
        <begin position="143"/>
        <end position="208"/>
    </location>
</feature>